<reference evidence="1 2" key="1">
    <citation type="journal article" date="2022" name="Nat. Plants">
        <title>Genomes of leafy and leafless Platanthera orchids illuminate the evolution of mycoheterotrophy.</title>
        <authorList>
            <person name="Li M.H."/>
            <person name="Liu K.W."/>
            <person name="Li Z."/>
            <person name="Lu H.C."/>
            <person name="Ye Q.L."/>
            <person name="Zhang D."/>
            <person name="Wang J.Y."/>
            <person name="Li Y.F."/>
            <person name="Zhong Z.M."/>
            <person name="Liu X."/>
            <person name="Yu X."/>
            <person name="Liu D.K."/>
            <person name="Tu X.D."/>
            <person name="Liu B."/>
            <person name="Hao Y."/>
            <person name="Liao X.Y."/>
            <person name="Jiang Y.T."/>
            <person name="Sun W.H."/>
            <person name="Chen J."/>
            <person name="Chen Y.Q."/>
            <person name="Ai Y."/>
            <person name="Zhai J.W."/>
            <person name="Wu S.S."/>
            <person name="Zhou Z."/>
            <person name="Hsiao Y.Y."/>
            <person name="Wu W.L."/>
            <person name="Chen Y.Y."/>
            <person name="Lin Y.F."/>
            <person name="Hsu J.L."/>
            <person name="Li C.Y."/>
            <person name="Wang Z.W."/>
            <person name="Zhao X."/>
            <person name="Zhong W.Y."/>
            <person name="Ma X.K."/>
            <person name="Ma L."/>
            <person name="Huang J."/>
            <person name="Chen G.Z."/>
            <person name="Huang M.Z."/>
            <person name="Huang L."/>
            <person name="Peng D.H."/>
            <person name="Luo Y.B."/>
            <person name="Zou S.Q."/>
            <person name="Chen S.P."/>
            <person name="Lan S."/>
            <person name="Tsai W.C."/>
            <person name="Van de Peer Y."/>
            <person name="Liu Z.J."/>
        </authorList>
    </citation>
    <scope>NUCLEOTIDE SEQUENCE [LARGE SCALE GENOMIC DNA]</scope>
    <source>
        <strain evidence="1">Lor287</strain>
    </source>
</reference>
<comment type="caution">
    <text evidence="1">The sequence shown here is derived from an EMBL/GenBank/DDBJ whole genome shotgun (WGS) entry which is preliminary data.</text>
</comment>
<dbReference type="EMBL" id="JBBWWQ010000004">
    <property type="protein sequence ID" value="KAK8949127.1"/>
    <property type="molecule type" value="Genomic_DNA"/>
</dbReference>
<sequence>MGDVPPEELAFLSRESEGFIMRDERKTFANEWYRPCATGHYKNTVIGGNPHPLLP</sequence>
<dbReference type="AlphaFoldDB" id="A0AAP0GB65"/>
<proteinExistence type="predicted"/>
<gene>
    <name evidence="1" type="ORF">KSP39_PZI005869</name>
</gene>
<evidence type="ECO:0000313" key="1">
    <source>
        <dbReference type="EMBL" id="KAK8949127.1"/>
    </source>
</evidence>
<protein>
    <submittedName>
        <fullName evidence="1">Uncharacterized protein</fullName>
    </submittedName>
</protein>
<dbReference type="Proteomes" id="UP001418222">
    <property type="component" value="Unassembled WGS sequence"/>
</dbReference>
<organism evidence="1 2">
    <name type="scientific">Platanthera zijinensis</name>
    <dbReference type="NCBI Taxonomy" id="2320716"/>
    <lineage>
        <taxon>Eukaryota</taxon>
        <taxon>Viridiplantae</taxon>
        <taxon>Streptophyta</taxon>
        <taxon>Embryophyta</taxon>
        <taxon>Tracheophyta</taxon>
        <taxon>Spermatophyta</taxon>
        <taxon>Magnoliopsida</taxon>
        <taxon>Liliopsida</taxon>
        <taxon>Asparagales</taxon>
        <taxon>Orchidaceae</taxon>
        <taxon>Orchidoideae</taxon>
        <taxon>Orchideae</taxon>
        <taxon>Orchidinae</taxon>
        <taxon>Platanthera</taxon>
    </lineage>
</organism>
<name>A0AAP0GB65_9ASPA</name>
<accession>A0AAP0GB65</accession>
<keyword evidence="2" id="KW-1185">Reference proteome</keyword>
<evidence type="ECO:0000313" key="2">
    <source>
        <dbReference type="Proteomes" id="UP001418222"/>
    </source>
</evidence>